<dbReference type="InterPro" id="IPR025483">
    <property type="entry name" value="Lipase_euk"/>
</dbReference>
<dbReference type="AlphaFoldDB" id="A0ABD2NNC6"/>
<evidence type="ECO:0000256" key="3">
    <source>
        <dbReference type="ARBA" id="ARBA00022801"/>
    </source>
</evidence>
<dbReference type="Proteomes" id="UP001516400">
    <property type="component" value="Unassembled WGS sequence"/>
</dbReference>
<accession>A0ABD2NNC6</accession>
<dbReference type="GO" id="GO:0016787">
    <property type="term" value="F:hydrolase activity"/>
    <property type="evidence" value="ECO:0007669"/>
    <property type="project" value="UniProtKB-KW"/>
</dbReference>
<feature type="active site" description="Nucleophile" evidence="7">
    <location>
        <position position="128"/>
    </location>
</feature>
<feature type="active site" description="Charge relay system" evidence="7">
    <location>
        <position position="304"/>
    </location>
</feature>
<evidence type="ECO:0000256" key="5">
    <source>
        <dbReference type="ARBA" id="ARBA00023098"/>
    </source>
</evidence>
<comment type="caution">
    <text evidence="10">The sequence shown here is derived from an EMBL/GenBank/DDBJ whole genome shotgun (WGS) entry which is preliminary data.</text>
</comment>
<keyword evidence="3" id="KW-0378">Hydrolase</keyword>
<name>A0ABD2NNC6_9CUCU</name>
<organism evidence="10 11">
    <name type="scientific">Cryptolaemus montrouzieri</name>
    <dbReference type="NCBI Taxonomy" id="559131"/>
    <lineage>
        <taxon>Eukaryota</taxon>
        <taxon>Metazoa</taxon>
        <taxon>Ecdysozoa</taxon>
        <taxon>Arthropoda</taxon>
        <taxon>Hexapoda</taxon>
        <taxon>Insecta</taxon>
        <taxon>Pterygota</taxon>
        <taxon>Neoptera</taxon>
        <taxon>Endopterygota</taxon>
        <taxon>Coleoptera</taxon>
        <taxon>Polyphaga</taxon>
        <taxon>Cucujiformia</taxon>
        <taxon>Coccinelloidea</taxon>
        <taxon>Coccinellidae</taxon>
        <taxon>Scymninae</taxon>
        <taxon>Scymnini</taxon>
        <taxon>Cryptolaemus</taxon>
    </lineage>
</organism>
<keyword evidence="2" id="KW-0732">Signal</keyword>
<evidence type="ECO:0000256" key="1">
    <source>
        <dbReference type="ARBA" id="ARBA00010701"/>
    </source>
</evidence>
<dbReference type="EMBL" id="JABFTP020000124">
    <property type="protein sequence ID" value="KAL3280207.1"/>
    <property type="molecule type" value="Genomic_DNA"/>
</dbReference>
<dbReference type="PANTHER" id="PTHR11005">
    <property type="entry name" value="LYSOSOMAL ACID LIPASE-RELATED"/>
    <property type="match status" value="1"/>
</dbReference>
<proteinExistence type="inferred from homology"/>
<evidence type="ECO:0000256" key="7">
    <source>
        <dbReference type="PIRSR" id="PIRSR000862-1"/>
    </source>
</evidence>
<evidence type="ECO:0000259" key="8">
    <source>
        <dbReference type="Pfam" id="PF00561"/>
    </source>
</evidence>
<comment type="similarity">
    <text evidence="1">Belongs to the AB hydrolase superfamily. Lipase family.</text>
</comment>
<evidence type="ECO:0000259" key="9">
    <source>
        <dbReference type="Pfam" id="PF04083"/>
    </source>
</evidence>
<dbReference type="GO" id="GO:0016042">
    <property type="term" value="P:lipid catabolic process"/>
    <property type="evidence" value="ECO:0007669"/>
    <property type="project" value="UniProtKB-KW"/>
</dbReference>
<sequence length="360" mass="41824">MYNFTSNCFAEITRFTKNCITERGYPVEEHSVTTNDGYINSMFRIPHGKRKQSNDDISRPPVLLCHGLTCSCTGTTFSRKHVKWNPEINKDEYWNFSWHEIAIYDLPAFVDYILEKTGFDKLFFIGHSQGATVYAAFVSRRPEYNQKVALCCLLGPPIIFENTNGFRIKFVSNLIIPLMETLHNFLGLPIYELPFIGLARFLGLYSKPNTMSHTFLQSLLFFLAGNSNYDQTSKLDFTKFCYTTPNAGSMRQIYHYSQIMRNNRFAEYDYGLEENMKVYGSPDPPLYDLSKVVSPVALFYSRNDMYTDHRDMAKLEQLLGNVVYKHEVAMETFNHLDFLAGNDSIFLLYRHISKIMKKYI</sequence>
<evidence type="ECO:0000313" key="11">
    <source>
        <dbReference type="Proteomes" id="UP001516400"/>
    </source>
</evidence>
<dbReference type="InterPro" id="IPR029058">
    <property type="entry name" value="AB_hydrolase_fold"/>
</dbReference>
<feature type="domain" description="AB hydrolase-1" evidence="8">
    <location>
        <begin position="99"/>
        <end position="338"/>
    </location>
</feature>
<dbReference type="Pfam" id="PF04083">
    <property type="entry name" value="Abhydro_lipase"/>
    <property type="match status" value="1"/>
</dbReference>
<evidence type="ECO:0000256" key="4">
    <source>
        <dbReference type="ARBA" id="ARBA00022963"/>
    </source>
</evidence>
<keyword evidence="6" id="KW-0325">Glycoprotein</keyword>
<dbReference type="FunFam" id="3.40.50.1820:FF:000057">
    <property type="entry name" value="Lipase"/>
    <property type="match status" value="1"/>
</dbReference>
<gene>
    <name evidence="10" type="ORF">HHI36_017707</name>
</gene>
<evidence type="ECO:0008006" key="12">
    <source>
        <dbReference type="Google" id="ProtNLM"/>
    </source>
</evidence>
<evidence type="ECO:0000256" key="2">
    <source>
        <dbReference type="ARBA" id="ARBA00022729"/>
    </source>
</evidence>
<dbReference type="PIRSF" id="PIRSF000862">
    <property type="entry name" value="Steryl_ester_lip"/>
    <property type="match status" value="1"/>
</dbReference>
<feature type="active site" description="Charge relay system" evidence="7">
    <location>
        <position position="335"/>
    </location>
</feature>
<evidence type="ECO:0000313" key="10">
    <source>
        <dbReference type="EMBL" id="KAL3280207.1"/>
    </source>
</evidence>
<dbReference type="Gene3D" id="3.40.50.1820">
    <property type="entry name" value="alpha/beta hydrolase"/>
    <property type="match status" value="1"/>
</dbReference>
<protein>
    <recommendedName>
        <fullName evidence="12">Lipase</fullName>
    </recommendedName>
</protein>
<keyword evidence="5" id="KW-0443">Lipid metabolism</keyword>
<dbReference type="InterPro" id="IPR000073">
    <property type="entry name" value="AB_hydrolase_1"/>
</dbReference>
<keyword evidence="4" id="KW-0442">Lipid degradation</keyword>
<reference evidence="10 11" key="1">
    <citation type="journal article" date="2021" name="BMC Biol.">
        <title>Horizontally acquired antibacterial genes associated with adaptive radiation of ladybird beetles.</title>
        <authorList>
            <person name="Li H.S."/>
            <person name="Tang X.F."/>
            <person name="Huang Y.H."/>
            <person name="Xu Z.Y."/>
            <person name="Chen M.L."/>
            <person name="Du X.Y."/>
            <person name="Qiu B.Y."/>
            <person name="Chen P.T."/>
            <person name="Zhang W."/>
            <person name="Slipinski A."/>
            <person name="Escalona H.E."/>
            <person name="Waterhouse R.M."/>
            <person name="Zwick A."/>
            <person name="Pang H."/>
        </authorList>
    </citation>
    <scope>NUCLEOTIDE SEQUENCE [LARGE SCALE GENOMIC DNA]</scope>
    <source>
        <strain evidence="10">SYSU2018</strain>
    </source>
</reference>
<dbReference type="InterPro" id="IPR006693">
    <property type="entry name" value="AB_hydrolase_lipase"/>
</dbReference>
<keyword evidence="11" id="KW-1185">Reference proteome</keyword>
<feature type="domain" description="Partial AB-hydrolase lipase" evidence="9">
    <location>
        <begin position="18"/>
        <end position="73"/>
    </location>
</feature>
<evidence type="ECO:0000256" key="6">
    <source>
        <dbReference type="ARBA" id="ARBA00023180"/>
    </source>
</evidence>
<dbReference type="SUPFAM" id="SSF53474">
    <property type="entry name" value="alpha/beta-Hydrolases"/>
    <property type="match status" value="1"/>
</dbReference>
<dbReference type="Pfam" id="PF00561">
    <property type="entry name" value="Abhydrolase_1"/>
    <property type="match status" value="1"/>
</dbReference>